<comment type="caution">
    <text evidence="9">The sequence shown here is derived from an EMBL/GenBank/DDBJ whole genome shotgun (WGS) entry which is preliminary data.</text>
</comment>
<dbReference type="Pfam" id="PF02321">
    <property type="entry name" value="OEP"/>
    <property type="match status" value="2"/>
</dbReference>
<comment type="subcellular location">
    <subcellularLocation>
        <location evidence="1">Cell outer membrane</location>
    </subcellularLocation>
</comment>
<evidence type="ECO:0000256" key="2">
    <source>
        <dbReference type="ARBA" id="ARBA00007613"/>
    </source>
</evidence>
<dbReference type="RefSeq" id="WP_071506304.1">
    <property type="nucleotide sequence ID" value="NZ_MORL01000029.1"/>
</dbReference>
<protein>
    <submittedName>
        <fullName evidence="9">Transporter</fullName>
    </submittedName>
</protein>
<dbReference type="EMBL" id="MORL01000029">
    <property type="protein sequence ID" value="OIN56063.1"/>
    <property type="molecule type" value="Genomic_DNA"/>
</dbReference>
<feature type="signal peptide" evidence="8">
    <location>
        <begin position="1"/>
        <end position="21"/>
    </location>
</feature>
<dbReference type="AlphaFoldDB" id="A0A1S2VBI3"/>
<evidence type="ECO:0000256" key="6">
    <source>
        <dbReference type="ARBA" id="ARBA00023136"/>
    </source>
</evidence>
<keyword evidence="6" id="KW-0472">Membrane</keyword>
<dbReference type="InterPro" id="IPR051906">
    <property type="entry name" value="TolC-like"/>
</dbReference>
<evidence type="ECO:0000256" key="1">
    <source>
        <dbReference type="ARBA" id="ARBA00004442"/>
    </source>
</evidence>
<dbReference type="Proteomes" id="UP000181790">
    <property type="component" value="Unassembled WGS sequence"/>
</dbReference>
<dbReference type="GO" id="GO:0015288">
    <property type="term" value="F:porin activity"/>
    <property type="evidence" value="ECO:0007669"/>
    <property type="project" value="TreeGrafter"/>
</dbReference>
<comment type="similarity">
    <text evidence="2">Belongs to the outer membrane factor (OMF) (TC 1.B.17) family.</text>
</comment>
<dbReference type="GO" id="GO:1990281">
    <property type="term" value="C:efflux pump complex"/>
    <property type="evidence" value="ECO:0007669"/>
    <property type="project" value="TreeGrafter"/>
</dbReference>
<keyword evidence="8" id="KW-0732">Signal</keyword>
<keyword evidence="5" id="KW-0812">Transmembrane</keyword>
<organism evidence="9 10">
    <name type="scientific">Arsenicibacter rosenii</name>
    <dbReference type="NCBI Taxonomy" id="1750698"/>
    <lineage>
        <taxon>Bacteria</taxon>
        <taxon>Pseudomonadati</taxon>
        <taxon>Bacteroidota</taxon>
        <taxon>Cytophagia</taxon>
        <taxon>Cytophagales</taxon>
        <taxon>Spirosomataceae</taxon>
        <taxon>Arsenicibacter</taxon>
    </lineage>
</organism>
<keyword evidence="10" id="KW-1185">Reference proteome</keyword>
<reference evidence="9 10" key="1">
    <citation type="submission" date="2016-10" db="EMBL/GenBank/DDBJ databases">
        <title>Arsenicibacter rosenii gen. nov., sp. nov., an efficient arsenic-methylating bacterium isolated from an arsenic-contaminated paddy soil.</title>
        <authorList>
            <person name="Huang K."/>
        </authorList>
    </citation>
    <scope>NUCLEOTIDE SEQUENCE [LARGE SCALE GENOMIC DNA]</scope>
    <source>
        <strain evidence="9 10">SM-1</strain>
    </source>
</reference>
<gene>
    <name evidence="9" type="ORF">BLX24_26765</name>
</gene>
<evidence type="ECO:0000256" key="4">
    <source>
        <dbReference type="ARBA" id="ARBA00022452"/>
    </source>
</evidence>
<evidence type="ECO:0000256" key="3">
    <source>
        <dbReference type="ARBA" id="ARBA00022448"/>
    </source>
</evidence>
<proteinExistence type="inferred from homology"/>
<evidence type="ECO:0000313" key="9">
    <source>
        <dbReference type="EMBL" id="OIN56063.1"/>
    </source>
</evidence>
<dbReference type="InterPro" id="IPR003423">
    <property type="entry name" value="OMP_efflux"/>
</dbReference>
<dbReference type="GO" id="GO:0009279">
    <property type="term" value="C:cell outer membrane"/>
    <property type="evidence" value="ECO:0007669"/>
    <property type="project" value="UniProtKB-SubCell"/>
</dbReference>
<accession>A0A1S2VBI3</accession>
<dbReference type="Gene3D" id="1.20.1600.10">
    <property type="entry name" value="Outer membrane efflux proteins (OEP)"/>
    <property type="match status" value="1"/>
</dbReference>
<evidence type="ECO:0000256" key="5">
    <source>
        <dbReference type="ARBA" id="ARBA00022692"/>
    </source>
</evidence>
<dbReference type="PANTHER" id="PTHR30026:SF20">
    <property type="entry name" value="OUTER MEMBRANE PROTEIN TOLC"/>
    <property type="match status" value="1"/>
</dbReference>
<evidence type="ECO:0000256" key="7">
    <source>
        <dbReference type="ARBA" id="ARBA00023237"/>
    </source>
</evidence>
<feature type="chain" id="PRO_5010182384" evidence="8">
    <location>
        <begin position="22"/>
        <end position="439"/>
    </location>
</feature>
<dbReference type="PANTHER" id="PTHR30026">
    <property type="entry name" value="OUTER MEMBRANE PROTEIN TOLC"/>
    <property type="match status" value="1"/>
</dbReference>
<keyword evidence="3" id="KW-0813">Transport</keyword>
<dbReference type="GO" id="GO:0015562">
    <property type="term" value="F:efflux transmembrane transporter activity"/>
    <property type="evidence" value="ECO:0007669"/>
    <property type="project" value="InterPro"/>
</dbReference>
<evidence type="ECO:0000313" key="10">
    <source>
        <dbReference type="Proteomes" id="UP000181790"/>
    </source>
</evidence>
<keyword evidence="4" id="KW-1134">Transmembrane beta strand</keyword>
<dbReference type="OrthoDB" id="367883at2"/>
<keyword evidence="7" id="KW-0998">Cell outer membrane</keyword>
<evidence type="ECO:0000256" key="8">
    <source>
        <dbReference type="SAM" id="SignalP"/>
    </source>
</evidence>
<name>A0A1S2VBI3_9BACT</name>
<sequence length="439" mass="50038">MRNSIYIVAYLVCWLTGSALAQTPVTLEEALRLGQENRLELKGGQLQLRIAEGQEAKRQAGWLPQVNASADLRWNTQIQTSVLKDAPFANGQDVRVKFGVPFNNLLGAQADQKIYDAQSRVDRKLNQVGVESEQAGLEKLRIDVRQQITEAYYQAVFNREKLRLSEGARQRAQRYLEQAQTRFDAGSLLKTDFDRFGLDLSNAELTHRNNQREYALSLDNLRYRLNVPESQPVVPADSLGALFAQEKTEAALMGEPAQRIEVRQEELNRQTNLLNQQRERARLSPTVSAYGAYYVQQFNDVFNPFTANTWFPYNYLGLKVNIPLFDGRQTRLNQQEYRLRAQISQTTIDRIRADVGYETKSALNALVQARDNLTETRRNITQAQAILAVDRVRFDAGTLLLADFRNSEYTLQNAENNYLKAVYDVLVGQLQLKKALGKL</sequence>
<dbReference type="SUPFAM" id="SSF56954">
    <property type="entry name" value="Outer membrane efflux proteins (OEP)"/>
    <property type="match status" value="1"/>
</dbReference>